<evidence type="ECO:0000256" key="1">
    <source>
        <dbReference type="SAM" id="MobiDB-lite"/>
    </source>
</evidence>
<feature type="transmembrane region" description="Helical" evidence="2">
    <location>
        <begin position="12"/>
        <end position="31"/>
    </location>
</feature>
<dbReference type="EMBL" id="HBIO01028557">
    <property type="protein sequence ID" value="CAE0477055.1"/>
    <property type="molecule type" value="Transcribed_RNA"/>
</dbReference>
<keyword evidence="2" id="KW-0812">Transmembrane</keyword>
<dbReference type="InterPro" id="IPR011993">
    <property type="entry name" value="PH-like_dom_sf"/>
</dbReference>
<evidence type="ECO:0000313" key="3">
    <source>
        <dbReference type="EMBL" id="CAE0477055.1"/>
    </source>
</evidence>
<reference evidence="3" key="1">
    <citation type="submission" date="2021-01" db="EMBL/GenBank/DDBJ databases">
        <authorList>
            <person name="Corre E."/>
            <person name="Pelletier E."/>
            <person name="Niang G."/>
            <person name="Scheremetjew M."/>
            <person name="Finn R."/>
            <person name="Kale V."/>
            <person name="Holt S."/>
            <person name="Cochrane G."/>
            <person name="Meng A."/>
            <person name="Brown T."/>
            <person name="Cohen L."/>
        </authorList>
    </citation>
    <scope>NUCLEOTIDE SEQUENCE</scope>
    <source>
        <strain evidence="3">MM31A-1</strain>
    </source>
</reference>
<evidence type="ECO:0000256" key="2">
    <source>
        <dbReference type="SAM" id="Phobius"/>
    </source>
</evidence>
<sequence>MSTLGPFGIDPLYFSLALYGFLLLFVLYLLLPRGARVHYFSSYSKRYAWSARPRRRRMAGGGSGSQVGSTMSGTQSSTNSFGNIFGRGRGGAAMNAIQNSGPGEYGRNKGISAGNAGGSNMEESIEFGTINGRTKQQSDPSLSGDEAAVSSAMAQLRKQGVVIVAHGSRGKPKTVRLQLTEESITWRTETRRKNASGQNKEIKLGKLHSVALNNIMYVDVGKQTTALRRHENSSVPESLCFSLLTKEGSLDLEANSPRERDALVGSFSLVLDDVHAKNWRDIYRASNEMPSSFDEYDEENGVGVQR</sequence>
<feature type="region of interest" description="Disordered" evidence="1">
    <location>
        <begin position="96"/>
        <end position="118"/>
    </location>
</feature>
<dbReference type="AlphaFoldDB" id="A0A6S8Z3A2"/>
<keyword evidence="2" id="KW-1133">Transmembrane helix</keyword>
<organism evidence="3">
    <name type="scientific">Chaetoceros debilis</name>
    <dbReference type="NCBI Taxonomy" id="122233"/>
    <lineage>
        <taxon>Eukaryota</taxon>
        <taxon>Sar</taxon>
        <taxon>Stramenopiles</taxon>
        <taxon>Ochrophyta</taxon>
        <taxon>Bacillariophyta</taxon>
        <taxon>Coscinodiscophyceae</taxon>
        <taxon>Chaetocerotophycidae</taxon>
        <taxon>Chaetocerotales</taxon>
        <taxon>Chaetocerotaceae</taxon>
        <taxon>Chaetoceros</taxon>
    </lineage>
</organism>
<dbReference type="SUPFAM" id="SSF50729">
    <property type="entry name" value="PH domain-like"/>
    <property type="match status" value="1"/>
</dbReference>
<feature type="region of interest" description="Disordered" evidence="1">
    <location>
        <begin position="54"/>
        <end position="82"/>
    </location>
</feature>
<feature type="compositionally biased region" description="Polar residues" evidence="1">
    <location>
        <begin position="66"/>
        <end position="82"/>
    </location>
</feature>
<keyword evidence="2" id="KW-0472">Membrane</keyword>
<evidence type="ECO:0000313" key="4">
    <source>
        <dbReference type="EMBL" id="CAE0477057.1"/>
    </source>
</evidence>
<accession>A0A6S8Z3A2</accession>
<protein>
    <submittedName>
        <fullName evidence="3">Uncharacterized protein</fullName>
    </submittedName>
</protein>
<proteinExistence type="predicted"/>
<name>A0A6S8Z3A2_9STRA</name>
<gene>
    <name evidence="3" type="ORF">CDEB00056_LOCUS21908</name>
    <name evidence="4" type="ORF">CDEB00056_LOCUS21910</name>
</gene>
<dbReference type="EMBL" id="HBIO01028559">
    <property type="protein sequence ID" value="CAE0477057.1"/>
    <property type="molecule type" value="Transcribed_RNA"/>
</dbReference>
<dbReference type="Gene3D" id="2.30.29.30">
    <property type="entry name" value="Pleckstrin-homology domain (PH domain)/Phosphotyrosine-binding domain (PTB)"/>
    <property type="match status" value="1"/>
</dbReference>